<comment type="caution">
    <text evidence="1">The sequence shown here is derived from an EMBL/GenBank/DDBJ whole genome shotgun (WGS) entry which is preliminary data.</text>
</comment>
<dbReference type="Gene3D" id="3.40.50.1820">
    <property type="entry name" value="alpha/beta hydrolase"/>
    <property type="match status" value="1"/>
</dbReference>
<feature type="non-terminal residue" evidence="1">
    <location>
        <position position="310"/>
    </location>
</feature>
<proteinExistence type="predicted"/>
<dbReference type="InterPro" id="IPR029058">
    <property type="entry name" value="AB_hydrolase_fold"/>
</dbReference>
<evidence type="ECO:0000313" key="1">
    <source>
        <dbReference type="EMBL" id="MPB99971.1"/>
    </source>
</evidence>
<dbReference type="EMBL" id="AACKMW020000065">
    <property type="protein sequence ID" value="MPB99971.1"/>
    <property type="molecule type" value="Genomic_DNA"/>
</dbReference>
<dbReference type="InterPro" id="IPR024499">
    <property type="entry name" value="Mbeg1-like"/>
</dbReference>
<name>A0ABW9N6T0_9BACT</name>
<keyword evidence="2" id="KW-1185">Reference proteome</keyword>
<accession>A0ABW9N6T0</accession>
<dbReference type="Pfam" id="PF11187">
    <property type="entry name" value="Mbeg1-like"/>
    <property type="match status" value="1"/>
</dbReference>
<evidence type="ECO:0000313" key="2">
    <source>
        <dbReference type="Proteomes" id="UP000364097"/>
    </source>
</evidence>
<organism evidence="1 2">
    <name type="scientific">Campylobacter subantarcticus</name>
    <dbReference type="NCBI Taxonomy" id="497724"/>
    <lineage>
        <taxon>Bacteria</taxon>
        <taxon>Pseudomonadati</taxon>
        <taxon>Campylobacterota</taxon>
        <taxon>Epsilonproteobacteria</taxon>
        <taxon>Campylobacterales</taxon>
        <taxon>Campylobacteraceae</taxon>
        <taxon>Campylobacter</taxon>
    </lineage>
</organism>
<gene>
    <name evidence="1" type="ORF">A0Z09_008015</name>
</gene>
<reference evidence="1" key="1">
    <citation type="submission" date="2019-08" db="EMBL/GenBank/DDBJ databases">
        <title>Rapid identification of Enteric Bacteria from Whole Genome Sequences (WGS) using Average Nucleotide Identity (ANI).</title>
        <authorList>
            <person name="Lane C."/>
        </authorList>
    </citation>
    <scope>NUCLEOTIDE SEQUENCE [LARGE SCALE GENOMIC DNA]</scope>
    <source>
        <strain evidence="1">2010D-8461</strain>
    </source>
</reference>
<dbReference type="RefSeq" id="WP_152822587.1">
    <property type="nucleotide sequence ID" value="NZ_AACKMW020000065.1"/>
</dbReference>
<dbReference type="SUPFAM" id="SSF53474">
    <property type="entry name" value="alpha/beta-Hydrolases"/>
    <property type="match status" value="1"/>
</dbReference>
<dbReference type="Proteomes" id="UP000364097">
    <property type="component" value="Unassembled WGS sequence"/>
</dbReference>
<protein>
    <submittedName>
        <fullName evidence="1">DUF2974 domain-containing protein</fullName>
    </submittedName>
</protein>
<sequence>MKTQINNLKDYAELAQASYFNFDFLNTRNIFELDFNQEKIQEENSLRGYREIKVNLEHVVSQKYKDKEVLIDLRQDDAWQSKMLNFFDEKTNFDKLNGEFGELQTKNFIQRYEVQFHQPNTTSGFSATLFYDKQKDKFVVGFRGTEGLLNIDVVQDLVLSLNGNLQSSSLLEFLEQVNKIIRNKHKSIIFVGHSLGGYLAQMALIYCDIKYKDKLSFSPNEVYTFNAPSVYGWNFPSVIINPNTIKIMQDLLGKYTIDVSEKITHIYDNGKIEIIASAQYGSHNRLPIYTGKDSHSIIPLTQTLYFYSYL</sequence>